<protein>
    <submittedName>
        <fullName evidence="1">Uncharacterized protein</fullName>
    </submittedName>
</protein>
<accession>A4FD67</accession>
<name>A4FD67_SACEN</name>
<dbReference type="AlphaFoldDB" id="A4FD67"/>
<reference evidence="1 2" key="1">
    <citation type="journal article" date="2007" name="Nat. Biotechnol.">
        <title>Complete genome sequence of the erythromycin-producing bacterium Saccharopolyspora erythraea NRRL23338.</title>
        <authorList>
            <person name="Oliynyk M."/>
            <person name="Samborskyy M."/>
            <person name="Lester J.B."/>
            <person name="Mironenko T."/>
            <person name="Scott N."/>
            <person name="Dickens S."/>
            <person name="Haydock S.F."/>
            <person name="Leadlay P.F."/>
        </authorList>
    </citation>
    <scope>NUCLEOTIDE SEQUENCE [LARGE SCALE GENOMIC DNA]</scope>
    <source>
        <strain evidence="2">ATCC 11635 / DSM 40517 / JCM 4748 / NBRC 13426 / NCIMB 8594 / NRRL 2338</strain>
    </source>
</reference>
<gene>
    <name evidence="1" type="ordered locus">SACE_2711</name>
</gene>
<evidence type="ECO:0000313" key="2">
    <source>
        <dbReference type="Proteomes" id="UP000006728"/>
    </source>
</evidence>
<organism evidence="1 2">
    <name type="scientific">Saccharopolyspora erythraea (strain ATCC 11635 / DSM 40517 / JCM 4748 / NBRC 13426 / NCIMB 8594 / NRRL 2338)</name>
    <dbReference type="NCBI Taxonomy" id="405948"/>
    <lineage>
        <taxon>Bacteria</taxon>
        <taxon>Bacillati</taxon>
        <taxon>Actinomycetota</taxon>
        <taxon>Actinomycetes</taxon>
        <taxon>Pseudonocardiales</taxon>
        <taxon>Pseudonocardiaceae</taxon>
        <taxon>Saccharopolyspora</taxon>
    </lineage>
</organism>
<keyword evidence="2" id="KW-1185">Reference proteome</keyword>
<dbReference type="Proteomes" id="UP000006728">
    <property type="component" value="Chromosome"/>
</dbReference>
<evidence type="ECO:0000313" key="1">
    <source>
        <dbReference type="EMBL" id="CAM01992.1"/>
    </source>
</evidence>
<dbReference type="HOGENOM" id="CLU_3084466_0_0_11"/>
<dbReference type="KEGG" id="sen:SACE_2711"/>
<proteinExistence type="predicted"/>
<sequence>MREARMIAFHLEFWEGDEGTGALLPRRRRRWTPAGHCWMSTLVTMMSLRWRL</sequence>
<dbReference type="EMBL" id="AM420293">
    <property type="protein sequence ID" value="CAM01992.1"/>
    <property type="molecule type" value="Genomic_DNA"/>
</dbReference>